<dbReference type="InterPro" id="IPR000160">
    <property type="entry name" value="GGDEF_dom"/>
</dbReference>
<dbReference type="GO" id="GO:0043709">
    <property type="term" value="P:cell adhesion involved in single-species biofilm formation"/>
    <property type="evidence" value="ECO:0007669"/>
    <property type="project" value="TreeGrafter"/>
</dbReference>
<dbReference type="Gene3D" id="3.30.70.270">
    <property type="match status" value="1"/>
</dbReference>
<evidence type="ECO:0000256" key="2">
    <source>
        <dbReference type="ARBA" id="ARBA00034247"/>
    </source>
</evidence>
<dbReference type="PANTHER" id="PTHR45138">
    <property type="entry name" value="REGULATORY COMPONENTS OF SENSORY TRANSDUCTION SYSTEM"/>
    <property type="match status" value="1"/>
</dbReference>
<feature type="domain" description="GGDEF" evidence="3">
    <location>
        <begin position="1"/>
        <end position="78"/>
    </location>
</feature>
<protein>
    <recommendedName>
        <fullName evidence="1">diguanylate cyclase</fullName>
        <ecNumber evidence="1">2.7.7.65</ecNumber>
    </recommendedName>
</protein>
<dbReference type="AlphaFoldDB" id="A0A6F8SX03"/>
<dbReference type="GO" id="GO:0052621">
    <property type="term" value="F:diguanylate cyclase activity"/>
    <property type="evidence" value="ECO:0007669"/>
    <property type="project" value="UniProtKB-EC"/>
</dbReference>
<comment type="catalytic activity">
    <reaction evidence="2">
        <text>2 GTP = 3',3'-c-di-GMP + 2 diphosphate</text>
        <dbReference type="Rhea" id="RHEA:24898"/>
        <dbReference type="ChEBI" id="CHEBI:33019"/>
        <dbReference type="ChEBI" id="CHEBI:37565"/>
        <dbReference type="ChEBI" id="CHEBI:58805"/>
        <dbReference type="EC" id="2.7.7.65"/>
    </reaction>
</comment>
<dbReference type="GO" id="GO:1902201">
    <property type="term" value="P:negative regulation of bacterial-type flagellum-dependent cell motility"/>
    <property type="evidence" value="ECO:0007669"/>
    <property type="project" value="TreeGrafter"/>
</dbReference>
<dbReference type="InterPro" id="IPR043128">
    <property type="entry name" value="Rev_trsase/Diguanyl_cyclase"/>
</dbReference>
<dbReference type="GO" id="GO:0005886">
    <property type="term" value="C:plasma membrane"/>
    <property type="evidence" value="ECO:0007669"/>
    <property type="project" value="TreeGrafter"/>
</dbReference>
<evidence type="ECO:0000313" key="5">
    <source>
        <dbReference type="Proteomes" id="UP000503197"/>
    </source>
</evidence>
<proteinExistence type="predicted"/>
<dbReference type="EMBL" id="AP022821">
    <property type="protein sequence ID" value="BCA92709.1"/>
    <property type="molecule type" value="Genomic_DNA"/>
</dbReference>
<evidence type="ECO:0000313" key="4">
    <source>
        <dbReference type="EMBL" id="BCA92709.1"/>
    </source>
</evidence>
<gene>
    <name evidence="4" type="ORF">HMSLTHF_24840</name>
</gene>
<reference evidence="4 5" key="1">
    <citation type="submission" date="2020-02" db="EMBL/GenBank/DDBJ databases">
        <title>Complete Genome Sequence of Halomonas meridiana strain BAA-801, Isolated from Deep Sea Thermal Vent.</title>
        <authorList>
            <person name="Takahashi Y."/>
            <person name="Takahashi H."/>
            <person name="Galipon J."/>
            <person name="Arakawa K."/>
        </authorList>
    </citation>
    <scope>NUCLEOTIDE SEQUENCE [LARGE SCALE GENOMIC DNA]</scope>
    <source>
        <strain evidence="4 5">Slthf1</strain>
    </source>
</reference>
<organism evidence="4 5">
    <name type="scientific">Vreelandella aquamarina</name>
    <dbReference type="NCBI Taxonomy" id="77097"/>
    <lineage>
        <taxon>Bacteria</taxon>
        <taxon>Pseudomonadati</taxon>
        <taxon>Pseudomonadota</taxon>
        <taxon>Gammaproteobacteria</taxon>
        <taxon>Oceanospirillales</taxon>
        <taxon>Halomonadaceae</taxon>
        <taxon>Vreelandella</taxon>
    </lineage>
</organism>
<dbReference type="SUPFAM" id="SSF55073">
    <property type="entry name" value="Nucleotide cyclase"/>
    <property type="match status" value="1"/>
</dbReference>
<dbReference type="InterPro" id="IPR050469">
    <property type="entry name" value="Diguanylate_Cyclase"/>
</dbReference>
<dbReference type="Proteomes" id="UP000503197">
    <property type="component" value="Chromosome"/>
</dbReference>
<evidence type="ECO:0000259" key="3">
    <source>
        <dbReference type="PROSITE" id="PS50887"/>
    </source>
</evidence>
<dbReference type="NCBIfam" id="TIGR00254">
    <property type="entry name" value="GGDEF"/>
    <property type="match status" value="1"/>
</dbReference>
<dbReference type="EC" id="2.7.7.65" evidence="1"/>
<dbReference type="Pfam" id="PF00990">
    <property type="entry name" value="GGDEF"/>
    <property type="match status" value="1"/>
</dbReference>
<sequence>MLPGCTPARALTIAESLRVSIAESSIEAQGRQWQVTASIGVSHFHQGDKTIDDILSRADMASYQAKQSGRNKVEGDADG</sequence>
<dbReference type="PANTHER" id="PTHR45138:SF9">
    <property type="entry name" value="DIGUANYLATE CYCLASE DGCM-RELATED"/>
    <property type="match status" value="1"/>
</dbReference>
<dbReference type="PROSITE" id="PS50887">
    <property type="entry name" value="GGDEF"/>
    <property type="match status" value="1"/>
</dbReference>
<accession>A0A6F8SX03</accession>
<dbReference type="CDD" id="cd01949">
    <property type="entry name" value="GGDEF"/>
    <property type="match status" value="1"/>
</dbReference>
<dbReference type="InterPro" id="IPR029787">
    <property type="entry name" value="Nucleotide_cyclase"/>
</dbReference>
<evidence type="ECO:0000256" key="1">
    <source>
        <dbReference type="ARBA" id="ARBA00012528"/>
    </source>
</evidence>
<name>A0A6F8SX03_9GAMM</name>